<reference evidence="1" key="1">
    <citation type="submission" date="2017-10" db="EMBL/GenBank/DDBJ databases">
        <title>Genome sequence of cellulolytic Lachnospiraceae bacterium XHS1971 isolated from hotspring sediment.</title>
        <authorList>
            <person name="Vasudevan G."/>
            <person name="Joshi A.J."/>
            <person name="Hivarkar S."/>
            <person name="Lanjekar V.B."/>
            <person name="Dhakephalkar P.K."/>
            <person name="Dagar S."/>
        </authorList>
    </citation>
    <scope>NUCLEOTIDE SEQUENCE</scope>
    <source>
        <strain evidence="1">XHS1971</strain>
    </source>
</reference>
<dbReference type="Proteomes" id="UP000224460">
    <property type="component" value="Unassembled WGS sequence"/>
</dbReference>
<gene>
    <name evidence="1" type="ORF">CS063_07395</name>
</gene>
<name>A0AC61DD76_9FIRM</name>
<keyword evidence="2" id="KW-1185">Reference proteome</keyword>
<comment type="caution">
    <text evidence="1">The sequence shown here is derived from an EMBL/GenBank/DDBJ whole genome shotgun (WGS) entry which is preliminary data.</text>
</comment>
<organism evidence="1 2">
    <name type="scientific">Sporanaerobium hydrogeniformans</name>
    <dbReference type="NCBI Taxonomy" id="3072179"/>
    <lineage>
        <taxon>Bacteria</taxon>
        <taxon>Bacillati</taxon>
        <taxon>Bacillota</taxon>
        <taxon>Clostridia</taxon>
        <taxon>Lachnospirales</taxon>
        <taxon>Lachnospiraceae</taxon>
        <taxon>Sporanaerobium</taxon>
    </lineage>
</organism>
<evidence type="ECO:0000313" key="2">
    <source>
        <dbReference type="Proteomes" id="UP000224460"/>
    </source>
</evidence>
<sequence>MNLKFEQIIEKLENKEHYVIVCFDEEQRIESTRLIYNQKIWHKELLYIGYANQLASENQPKNGNFLLICSYEEIAAFKDKLMNQKSGNWCLLPEQVSVNKLMNKVQDILSDSQSFTQSSAALLNSIIQGRGLAYIMEIASELLGNPVMLGDNNHRLLAYSRCDDVEDNAWNEFRNTGYCTYEYTVKYDFKPFVEQSARLKAPIIGNLGEISRVNRIFATVNIDGNIVGHLAVLEHRRPFKDKDLEVVTFVCDLISAEMQKNSQYFDSRNVMLQNLILDLLNGDHLSKENILDRVKYIKWRIPYKMYVLAIEYNSYEDTYTLIPYIRETLTQLFTEEETVIYEDKLVIILGCEDNVYINERGLGALDVFLRKNALKAGISQEFNDIIELKDRFSQAVNAISLGKKVGKDEAIYLYEDYGIYHMIQLAGAHHDVEDFCHPSVLKLKKYDQKHNTEYLKTVYAYVSNMKNLVATANSLYIHRNTLSYRMSKIYELLGDCLEDDAIAMKFFVSYKILEYTGKL</sequence>
<accession>A0AC61DD76</accession>
<proteinExistence type="predicted"/>
<evidence type="ECO:0000313" key="1">
    <source>
        <dbReference type="EMBL" id="PHV71146.1"/>
    </source>
</evidence>
<protein>
    <submittedName>
        <fullName evidence="1">Uncharacterized protein</fullName>
    </submittedName>
</protein>
<dbReference type="EMBL" id="PEDL01000005">
    <property type="protein sequence ID" value="PHV71146.1"/>
    <property type="molecule type" value="Genomic_DNA"/>
</dbReference>